<keyword evidence="1 4" id="KW-0808">Transferase</keyword>
<gene>
    <name evidence="7" type="primary">cobO_1</name>
    <name evidence="7" type="ORF">LMG32289_04163</name>
</gene>
<dbReference type="GO" id="GO:0016740">
    <property type="term" value="F:transferase activity"/>
    <property type="evidence" value="ECO:0007669"/>
    <property type="project" value="UniProtKB-KW"/>
</dbReference>
<dbReference type="InterPro" id="IPR016030">
    <property type="entry name" value="CblAdoTrfase-like"/>
</dbReference>
<dbReference type="EMBL" id="CAJZAG010000008">
    <property type="protein sequence ID" value="CAG9178742.1"/>
    <property type="molecule type" value="Genomic_DNA"/>
</dbReference>
<evidence type="ECO:0000256" key="3">
    <source>
        <dbReference type="ARBA" id="ARBA00022840"/>
    </source>
</evidence>
<evidence type="ECO:0000259" key="6">
    <source>
        <dbReference type="Pfam" id="PF01923"/>
    </source>
</evidence>
<evidence type="ECO:0000256" key="4">
    <source>
        <dbReference type="RuleBase" id="RU366026"/>
    </source>
</evidence>
<keyword evidence="8" id="KW-1185">Reference proteome</keyword>
<keyword evidence="3 4" id="KW-0067">ATP-binding</keyword>
<dbReference type="RefSeq" id="WP_223991681.1">
    <property type="nucleotide sequence ID" value="NZ_CAJZAG010000008.1"/>
</dbReference>
<evidence type="ECO:0000256" key="5">
    <source>
        <dbReference type="SAM" id="MobiDB-lite"/>
    </source>
</evidence>
<evidence type="ECO:0000256" key="1">
    <source>
        <dbReference type="ARBA" id="ARBA00022679"/>
    </source>
</evidence>
<dbReference type="PANTHER" id="PTHR12213">
    <property type="entry name" value="CORRINOID ADENOSYLTRANSFERASE"/>
    <property type="match status" value="1"/>
</dbReference>
<dbReference type="PANTHER" id="PTHR12213:SF0">
    <property type="entry name" value="CORRINOID ADENOSYLTRANSFERASE MMAB"/>
    <property type="match status" value="1"/>
</dbReference>
<comment type="similarity">
    <text evidence="4">Belongs to the Cob(I)alamin adenosyltransferase family.</text>
</comment>
<feature type="region of interest" description="Disordered" evidence="5">
    <location>
        <begin position="1"/>
        <end position="23"/>
    </location>
</feature>
<keyword evidence="2 4" id="KW-0547">Nucleotide-binding</keyword>
<dbReference type="EC" id="2.5.1.-" evidence="4"/>
<accession>A0ABM8XF57</accession>
<dbReference type="InterPro" id="IPR036451">
    <property type="entry name" value="CblAdoTrfase-like_sf"/>
</dbReference>
<sequence length="184" mass="19677">MGNRLSKIATRTGDAGTTGLGDGSRTGKNSLRIAAIGDVDELNSHIGVLLTEPGVPADVRDALLAVQHDLFDLGGELSIPGYTLLKSEQVAQLDTWLEHYNGALPRLAEFILPGGARAAASAHVCRTVCRRAERALVALGATEALNEAPRQYLNRLSDLLFVLARVLNRAAGGTDVLWQRERKS</sequence>
<comment type="catalytic activity">
    <reaction evidence="4">
        <text>2 cob(II)alamin + AH2 + 2 ATP = 2 adenosylcob(III)alamin + 2 triphosphate + A + 2 H(+)</text>
        <dbReference type="Rhea" id="RHEA:53304"/>
        <dbReference type="ChEBI" id="CHEBI:13193"/>
        <dbReference type="ChEBI" id="CHEBI:15378"/>
        <dbReference type="ChEBI" id="CHEBI:16304"/>
        <dbReference type="ChEBI" id="CHEBI:17499"/>
        <dbReference type="ChEBI" id="CHEBI:18036"/>
        <dbReference type="ChEBI" id="CHEBI:18408"/>
        <dbReference type="ChEBI" id="CHEBI:30616"/>
    </reaction>
</comment>
<organism evidence="7 8">
    <name type="scientific">Cupriavidus pampae</name>
    <dbReference type="NCBI Taxonomy" id="659251"/>
    <lineage>
        <taxon>Bacteria</taxon>
        <taxon>Pseudomonadati</taxon>
        <taxon>Pseudomonadota</taxon>
        <taxon>Betaproteobacteria</taxon>
        <taxon>Burkholderiales</taxon>
        <taxon>Burkholderiaceae</taxon>
        <taxon>Cupriavidus</taxon>
    </lineage>
</organism>
<dbReference type="SUPFAM" id="SSF89028">
    <property type="entry name" value="Cobalamin adenosyltransferase-like"/>
    <property type="match status" value="1"/>
</dbReference>
<dbReference type="InterPro" id="IPR029499">
    <property type="entry name" value="PduO-typ"/>
</dbReference>
<comment type="caution">
    <text evidence="7">The sequence shown here is derived from an EMBL/GenBank/DDBJ whole genome shotgun (WGS) entry which is preliminary data.</text>
</comment>
<protein>
    <recommendedName>
        <fullName evidence="4">Cobalamin adenosyltransferase</fullName>
        <ecNumber evidence="4">2.5.1.-</ecNumber>
    </recommendedName>
</protein>
<evidence type="ECO:0000256" key="2">
    <source>
        <dbReference type="ARBA" id="ARBA00022741"/>
    </source>
</evidence>
<evidence type="ECO:0000313" key="7">
    <source>
        <dbReference type="EMBL" id="CAG9178742.1"/>
    </source>
</evidence>
<dbReference type="Pfam" id="PF01923">
    <property type="entry name" value="Cob_adeno_trans"/>
    <property type="match status" value="1"/>
</dbReference>
<evidence type="ECO:0000313" key="8">
    <source>
        <dbReference type="Proteomes" id="UP000706525"/>
    </source>
</evidence>
<dbReference type="Gene3D" id="1.20.1200.10">
    <property type="entry name" value="Cobalamin adenosyltransferase-like"/>
    <property type="match status" value="1"/>
</dbReference>
<dbReference type="NCBIfam" id="TIGR00636">
    <property type="entry name" value="PduO_Nterm"/>
    <property type="match status" value="1"/>
</dbReference>
<feature type="domain" description="Cobalamin adenosyltransferase-like" evidence="6">
    <location>
        <begin position="8"/>
        <end position="166"/>
    </location>
</feature>
<dbReference type="Proteomes" id="UP000706525">
    <property type="component" value="Unassembled WGS sequence"/>
</dbReference>
<proteinExistence type="inferred from homology"/>
<reference evidence="7 8" key="1">
    <citation type="submission" date="2021-08" db="EMBL/GenBank/DDBJ databases">
        <authorList>
            <person name="Peeters C."/>
        </authorList>
    </citation>
    <scope>NUCLEOTIDE SEQUENCE [LARGE SCALE GENOMIC DNA]</scope>
    <source>
        <strain evidence="7 8">LMG 32289</strain>
    </source>
</reference>
<name>A0ABM8XF57_9BURK</name>
<keyword evidence="4" id="KW-0169">Cobalamin biosynthesis</keyword>